<name>A0A2M6K8Y8_9BACT</name>
<accession>A0A2M6K8Y8</accession>
<protein>
    <recommendedName>
        <fullName evidence="4">General secretion pathway GspH domain-containing protein</fullName>
    </recommendedName>
</protein>
<evidence type="ECO:0000256" key="1">
    <source>
        <dbReference type="SAM" id="Phobius"/>
    </source>
</evidence>
<dbReference type="Proteomes" id="UP000230869">
    <property type="component" value="Unassembled WGS sequence"/>
</dbReference>
<keyword evidence="1" id="KW-1133">Transmembrane helix</keyword>
<dbReference type="AlphaFoldDB" id="A0A2M6K8Y8"/>
<evidence type="ECO:0008006" key="4">
    <source>
        <dbReference type="Google" id="ProtNLM"/>
    </source>
</evidence>
<organism evidence="2 3">
    <name type="scientific">Candidatus Falkowbacteria bacterium CG11_big_fil_rev_8_21_14_0_20_39_10</name>
    <dbReference type="NCBI Taxonomy" id="1974570"/>
    <lineage>
        <taxon>Bacteria</taxon>
        <taxon>Candidatus Falkowiibacteriota</taxon>
    </lineage>
</organism>
<gene>
    <name evidence="2" type="ORF">COV49_02490</name>
</gene>
<evidence type="ECO:0000313" key="2">
    <source>
        <dbReference type="EMBL" id="PIR13381.1"/>
    </source>
</evidence>
<proteinExistence type="predicted"/>
<dbReference type="SUPFAM" id="SSF54523">
    <property type="entry name" value="Pili subunits"/>
    <property type="match status" value="1"/>
</dbReference>
<sequence length="154" mass="17193">MFDLLKKIKHNQFGTLIINLVVSIGVIVLLMTISLPYLRRYQPNMKLSAESRSLVADLRYAQQLTVTEQAVHTVDFNLGGDSYQIIKTGVASTTVKTVEFDPEVSFQQITGLTDNRVVFNYYGGVSQSGQVVLINTNFKTTTINIKPSGYIQLE</sequence>
<comment type="caution">
    <text evidence="2">The sequence shown here is derived from an EMBL/GenBank/DDBJ whole genome shotgun (WGS) entry which is preliminary data.</text>
</comment>
<dbReference type="InterPro" id="IPR045584">
    <property type="entry name" value="Pilin-like"/>
</dbReference>
<dbReference type="EMBL" id="PCWW01000040">
    <property type="protein sequence ID" value="PIR13381.1"/>
    <property type="molecule type" value="Genomic_DNA"/>
</dbReference>
<keyword evidence="1" id="KW-0472">Membrane</keyword>
<feature type="transmembrane region" description="Helical" evidence="1">
    <location>
        <begin position="16"/>
        <end position="38"/>
    </location>
</feature>
<evidence type="ECO:0000313" key="3">
    <source>
        <dbReference type="Proteomes" id="UP000230869"/>
    </source>
</evidence>
<keyword evidence="1" id="KW-0812">Transmembrane</keyword>
<reference evidence="2 3" key="1">
    <citation type="submission" date="2017-09" db="EMBL/GenBank/DDBJ databases">
        <title>Depth-based differentiation of microbial function through sediment-hosted aquifers and enrichment of novel symbionts in the deep terrestrial subsurface.</title>
        <authorList>
            <person name="Probst A.J."/>
            <person name="Ladd B."/>
            <person name="Jarett J.K."/>
            <person name="Geller-Mcgrath D.E."/>
            <person name="Sieber C.M."/>
            <person name="Emerson J.B."/>
            <person name="Anantharaman K."/>
            <person name="Thomas B.C."/>
            <person name="Malmstrom R."/>
            <person name="Stieglmeier M."/>
            <person name="Klingl A."/>
            <person name="Woyke T."/>
            <person name="Ryan C.M."/>
            <person name="Banfield J.F."/>
        </authorList>
    </citation>
    <scope>NUCLEOTIDE SEQUENCE [LARGE SCALE GENOMIC DNA]</scope>
    <source>
        <strain evidence="2">CG11_big_fil_rev_8_21_14_0_20_39_10</strain>
    </source>
</reference>